<dbReference type="Gene3D" id="3.90.199.10">
    <property type="entry name" value="Topoisomerase II, domain 5"/>
    <property type="match status" value="1"/>
</dbReference>
<dbReference type="Proteomes" id="UP001152872">
    <property type="component" value="Unassembled WGS sequence"/>
</dbReference>
<dbReference type="GO" id="GO:0009330">
    <property type="term" value="C:DNA topoisomerase type II (double strand cut, ATP-hydrolyzing) complex"/>
    <property type="evidence" value="ECO:0007669"/>
    <property type="project" value="TreeGrafter"/>
</dbReference>
<organism evidence="10 11">
    <name type="scientific">Pseudanabaena catenata USMAC16</name>
    <dbReference type="NCBI Taxonomy" id="1855837"/>
    <lineage>
        <taxon>Bacteria</taxon>
        <taxon>Bacillati</taxon>
        <taxon>Cyanobacteriota</taxon>
        <taxon>Cyanophyceae</taxon>
        <taxon>Pseudanabaenales</taxon>
        <taxon>Pseudanabaenaceae</taxon>
        <taxon>Pseudanabaena</taxon>
    </lineage>
</organism>
<keyword evidence="11" id="KW-1185">Reference proteome</keyword>
<dbReference type="PANTHER" id="PTHR43493:SF5">
    <property type="entry name" value="DNA GYRASE SUBUNIT A, CHLOROPLASTIC_MITOCHONDRIAL"/>
    <property type="match status" value="1"/>
</dbReference>
<dbReference type="SMART" id="SM00434">
    <property type="entry name" value="TOP4c"/>
    <property type="match status" value="1"/>
</dbReference>
<dbReference type="GO" id="GO:0006265">
    <property type="term" value="P:DNA topological change"/>
    <property type="evidence" value="ECO:0007669"/>
    <property type="project" value="UniProtKB-UniRule"/>
</dbReference>
<dbReference type="PANTHER" id="PTHR43493">
    <property type="entry name" value="DNA GYRASE/TOPOISOMERASE SUBUNIT A"/>
    <property type="match status" value="1"/>
</dbReference>
<dbReference type="SUPFAM" id="SSF56719">
    <property type="entry name" value="Type II DNA topoisomerase"/>
    <property type="match status" value="1"/>
</dbReference>
<evidence type="ECO:0000313" key="11">
    <source>
        <dbReference type="Proteomes" id="UP001152872"/>
    </source>
</evidence>
<evidence type="ECO:0000256" key="1">
    <source>
        <dbReference type="ARBA" id="ARBA00000185"/>
    </source>
</evidence>
<dbReference type="FunFam" id="3.90.199.10:FF:000001">
    <property type="entry name" value="DNA gyrase subunit A"/>
    <property type="match status" value="1"/>
</dbReference>
<dbReference type="GO" id="GO:0005737">
    <property type="term" value="C:cytoplasm"/>
    <property type="evidence" value="ECO:0007669"/>
    <property type="project" value="TreeGrafter"/>
</dbReference>
<evidence type="ECO:0000256" key="5">
    <source>
        <dbReference type="ARBA" id="ARBA00023125"/>
    </source>
</evidence>
<sequence>MAKQGQQQLDFGLESNGGNIIPTSLHTEMQRSYLEYAMSVIVGRALPDARDGLKPVHRRIIYAMHELGLVPDRPFRKCARVVGDVLGKYHPHGDQSVYDALVRLVQDFSSRYPLLAGHGNFGSVDNDPAAAMRYTECRLAAIGNEALLSEIEEEVVDFVDNFDGSEQEPAVLPAQLPMLLLNGSTGIAVGMATNIPPHNLSEIVDGAIALLENPNLPDDRLLSLIPAPDFPTGGIVMNEEGVREAYLTGRGSITIRGVASVEQFGGKGTGKRQKQAIIVTELPYQVNKSAWIEKIAELVNNGKIEGISDIRDESDRAGMRVVIEIKKDIAPEVIIDQLYRQTALQSNFGVILLALKGSQPKQMSLRELLQEFLSFREETLAKRFRYELKKAQEKSHLLEGLVIVLQDIDRLIRILRFANNSALAKTDLQTEFSLSETQAEAILSMPLRRITAIEQQKIRDELETLQQQVARLERLLGDRRELVKFLKKELRDHKKRHSDQRRTHLAWQLLSNRPEETLGEDEAEIPKGNSKTPKSKNTDNGNQQTLEMGAVTENFLDKTATKAPKATNQGAEKTSDRQSATKSVTKSATRSATGKQPQTIEVPLISLTTELNIPVAEPQDVTIQLTHKGYIKGLESNSKATQLVDLGDDVTIASCDTRSDREMVVLTDAGRAFPIALRNLPIAKGKSRGTPLITLLPDSTDRIVSQFIWEKNPASTEGLVLLSRQGKIKRSPLAEFADMTARGLIAAKFKEDDALFWADIVGLEQELAIATSAGRILRLKADETQIPTVGRAAAGNIALRLGSSEAQIGVSILDLQQYPNSELILITAEGFAKRVAAVNIRSAVRGAIGSQCFKFQSRTDSLVSMIAITSPRLDLPVTFLIGQDRDNGLRTVQMPLGAIPLELPNSQGRSIFAGESDLMRSEKVIRVVAK</sequence>
<comment type="caution">
    <text evidence="10">The sequence shown here is derived from an EMBL/GenBank/DDBJ whole genome shotgun (WGS) entry which is preliminary data.</text>
</comment>
<dbReference type="GO" id="GO:0003677">
    <property type="term" value="F:DNA binding"/>
    <property type="evidence" value="ECO:0007669"/>
    <property type="project" value="UniProtKB-UniRule"/>
</dbReference>
<dbReference type="InterPro" id="IPR002205">
    <property type="entry name" value="Topo_IIA_dom_A"/>
</dbReference>
<dbReference type="EMBL" id="VBTY01000354">
    <property type="protein sequence ID" value="MDG3497401.1"/>
    <property type="molecule type" value="Genomic_DNA"/>
</dbReference>
<dbReference type="GO" id="GO:0005524">
    <property type="term" value="F:ATP binding"/>
    <property type="evidence" value="ECO:0007669"/>
    <property type="project" value="InterPro"/>
</dbReference>
<dbReference type="InterPro" id="IPR006691">
    <property type="entry name" value="GyrA/parC_rep"/>
</dbReference>
<dbReference type="InterPro" id="IPR050220">
    <property type="entry name" value="Type_II_DNA_Topoisomerases"/>
</dbReference>
<dbReference type="EC" id="5.6.2.2" evidence="3"/>
<dbReference type="InterPro" id="IPR013760">
    <property type="entry name" value="Topo_IIA-like_dom_sf"/>
</dbReference>
<protein>
    <recommendedName>
        <fullName evidence="3">DNA topoisomerase (ATP-hydrolyzing)</fullName>
        <ecNumber evidence="3">5.6.2.2</ecNumber>
    </recommendedName>
</protein>
<dbReference type="FunFam" id="3.30.1360.40:FF:000002">
    <property type="entry name" value="DNA gyrase subunit A"/>
    <property type="match status" value="1"/>
</dbReference>
<dbReference type="GO" id="GO:0034335">
    <property type="term" value="F:DNA negative supercoiling activity"/>
    <property type="evidence" value="ECO:0007669"/>
    <property type="project" value="UniProtKB-ARBA"/>
</dbReference>
<feature type="region of interest" description="Disordered" evidence="8">
    <location>
        <begin position="491"/>
        <end position="597"/>
    </location>
</feature>
<dbReference type="Pfam" id="PF03989">
    <property type="entry name" value="DNA_gyraseA_C"/>
    <property type="match status" value="3"/>
</dbReference>
<evidence type="ECO:0000256" key="3">
    <source>
        <dbReference type="ARBA" id="ARBA00012895"/>
    </source>
</evidence>
<proteinExistence type="inferred from homology"/>
<reference evidence="10" key="1">
    <citation type="submission" date="2019-05" db="EMBL/GenBank/DDBJ databases">
        <title>Whole genome sequencing of Pseudanabaena catenata USMAC16.</title>
        <authorList>
            <person name="Khan Z."/>
            <person name="Omar W.M."/>
            <person name="Convey P."/>
            <person name="Merican F."/>
            <person name="Najimudin N."/>
        </authorList>
    </citation>
    <scope>NUCLEOTIDE SEQUENCE</scope>
    <source>
        <strain evidence="10">USMAC16</strain>
    </source>
</reference>
<keyword evidence="6 7" id="KW-0413">Isomerase</keyword>
<keyword evidence="4 7" id="KW-0799">Topoisomerase</keyword>
<dbReference type="Gene3D" id="2.120.10.90">
    <property type="entry name" value="DNA gyrase/topoisomerase IV, subunit A, C-terminal"/>
    <property type="match status" value="1"/>
</dbReference>
<evidence type="ECO:0000256" key="8">
    <source>
        <dbReference type="SAM" id="MobiDB-lite"/>
    </source>
</evidence>
<evidence type="ECO:0000256" key="6">
    <source>
        <dbReference type="ARBA" id="ARBA00023235"/>
    </source>
</evidence>
<dbReference type="Gene3D" id="1.10.268.10">
    <property type="entry name" value="Topoisomerase, domain 3"/>
    <property type="match status" value="1"/>
</dbReference>
<dbReference type="Gene3D" id="3.30.1360.40">
    <property type="match status" value="1"/>
</dbReference>
<gene>
    <name evidence="10" type="ORF">FEV09_22995</name>
</gene>
<feature type="active site" description="O-(5'-phospho-DNA)-tyrosine intermediate" evidence="7">
    <location>
        <position position="134"/>
    </location>
</feature>
<feature type="domain" description="Topo IIA-type catalytic" evidence="9">
    <location>
        <begin position="46"/>
        <end position="522"/>
    </location>
</feature>
<feature type="compositionally biased region" description="Polar residues" evidence="8">
    <location>
        <begin position="566"/>
        <end position="597"/>
    </location>
</feature>
<evidence type="ECO:0000313" key="10">
    <source>
        <dbReference type="EMBL" id="MDG3497401.1"/>
    </source>
</evidence>
<keyword evidence="5 7" id="KW-0238">DNA-binding</keyword>
<dbReference type="NCBIfam" id="NF004044">
    <property type="entry name" value="PRK05561.1"/>
    <property type="match status" value="1"/>
</dbReference>
<dbReference type="Pfam" id="PF00521">
    <property type="entry name" value="DNA_topoisoIV"/>
    <property type="match status" value="1"/>
</dbReference>
<comment type="similarity">
    <text evidence="2">Belongs to the type II topoisomerase GyrA/ParC subunit family.</text>
</comment>
<comment type="catalytic activity">
    <reaction evidence="1 7">
        <text>ATP-dependent breakage, passage and rejoining of double-stranded DNA.</text>
        <dbReference type="EC" id="5.6.2.2"/>
    </reaction>
</comment>
<accession>A0A9X4RK70</accession>
<dbReference type="InterPro" id="IPR013758">
    <property type="entry name" value="Topo_IIA_A/C_ab"/>
</dbReference>
<dbReference type="AlphaFoldDB" id="A0A9X4RK70"/>
<evidence type="ECO:0000256" key="7">
    <source>
        <dbReference type="PROSITE-ProRule" id="PRU01384"/>
    </source>
</evidence>
<dbReference type="FunFam" id="1.10.268.10:FF:000001">
    <property type="entry name" value="DNA gyrase subunit A"/>
    <property type="match status" value="1"/>
</dbReference>
<dbReference type="InterPro" id="IPR013757">
    <property type="entry name" value="Topo_IIA_A_a_sf"/>
</dbReference>
<dbReference type="SUPFAM" id="SSF101904">
    <property type="entry name" value="GyrA/ParC C-terminal domain-like"/>
    <property type="match status" value="1"/>
</dbReference>
<evidence type="ECO:0000259" key="9">
    <source>
        <dbReference type="PROSITE" id="PS52040"/>
    </source>
</evidence>
<evidence type="ECO:0000256" key="4">
    <source>
        <dbReference type="ARBA" id="ARBA00023029"/>
    </source>
</evidence>
<dbReference type="RefSeq" id="WP_009629629.1">
    <property type="nucleotide sequence ID" value="NZ_VBTY01000354.1"/>
</dbReference>
<dbReference type="PROSITE" id="PS52040">
    <property type="entry name" value="TOPO_IIA"/>
    <property type="match status" value="1"/>
</dbReference>
<name>A0A9X4RK70_9CYAN</name>
<dbReference type="CDD" id="cd00187">
    <property type="entry name" value="TOP4c"/>
    <property type="match status" value="1"/>
</dbReference>
<evidence type="ECO:0000256" key="2">
    <source>
        <dbReference type="ARBA" id="ARBA00008263"/>
    </source>
</evidence>
<dbReference type="InterPro" id="IPR035516">
    <property type="entry name" value="Gyrase/topoIV_suA_C"/>
</dbReference>